<proteinExistence type="inferred from homology"/>
<dbReference type="SUPFAM" id="SSF81301">
    <property type="entry name" value="Nucleotidyltransferase"/>
    <property type="match status" value="1"/>
</dbReference>
<dbReference type="PANTHER" id="PTHR21043">
    <property type="entry name" value="IOJAP SUPERFAMILY ORTHOLOG"/>
    <property type="match status" value="1"/>
</dbReference>
<comment type="subcellular location">
    <subcellularLocation>
        <location evidence="2">Cytoplasm</location>
    </subcellularLocation>
</comment>
<dbReference type="GO" id="GO:0005737">
    <property type="term" value="C:cytoplasm"/>
    <property type="evidence" value="ECO:0007669"/>
    <property type="project" value="UniProtKB-SubCell"/>
</dbReference>
<feature type="region of interest" description="Disordered" evidence="3">
    <location>
        <begin position="119"/>
        <end position="148"/>
    </location>
</feature>
<name>A0A846TMA5_9MICC</name>
<accession>A0A846TMA5</accession>
<evidence type="ECO:0000256" key="1">
    <source>
        <dbReference type="ARBA" id="ARBA00010574"/>
    </source>
</evidence>
<comment type="function">
    <text evidence="2">Functions as a ribosomal silencing factor. Interacts with ribosomal protein uL14 (rplN), blocking formation of intersubunit bridge B8. Prevents association of the 30S and 50S ribosomal subunits and the formation of functional ribosomes, thus repressing translation.</text>
</comment>
<dbReference type="RefSeq" id="WP_119932704.1">
    <property type="nucleotide sequence ID" value="NZ_JAAVUN010000010.1"/>
</dbReference>
<dbReference type="HAMAP" id="MF_01477">
    <property type="entry name" value="Iojap_RsfS"/>
    <property type="match status" value="1"/>
</dbReference>
<dbReference type="FunFam" id="3.30.460.10:FF:000008">
    <property type="entry name" value="Ribosomal silencing factor RsfS"/>
    <property type="match status" value="1"/>
</dbReference>
<evidence type="ECO:0000313" key="5">
    <source>
        <dbReference type="Proteomes" id="UP000521379"/>
    </source>
</evidence>
<feature type="compositionally biased region" description="Low complexity" evidence="3">
    <location>
        <begin position="121"/>
        <end position="135"/>
    </location>
</feature>
<dbReference type="NCBIfam" id="TIGR00090">
    <property type="entry name" value="rsfS_iojap_ybeB"/>
    <property type="match status" value="1"/>
</dbReference>
<keyword evidence="2" id="KW-0678">Repressor</keyword>
<dbReference type="Gene3D" id="3.30.460.10">
    <property type="entry name" value="Beta Polymerase, domain 2"/>
    <property type="match status" value="1"/>
</dbReference>
<dbReference type="Proteomes" id="UP000521379">
    <property type="component" value="Unassembled WGS sequence"/>
</dbReference>
<evidence type="ECO:0000256" key="3">
    <source>
        <dbReference type="SAM" id="MobiDB-lite"/>
    </source>
</evidence>
<protein>
    <recommendedName>
        <fullName evidence="2">Ribosomal silencing factor RsfS</fullName>
    </recommendedName>
</protein>
<dbReference type="AlphaFoldDB" id="A0A846TMA5"/>
<sequence length="148" mass="15953">MTVPETSMSYLRTAARAADEKQAENLVALDVSDALGIVDSFLVASASNERQVSAVVDAIEDALIQEHDIRPIRREGKGQGRWVLLDYGDVIVHVQHEEDRAFYALERLWNESPVLDLGLETTDSAADPTDPADSAGSEDDGASAATQA</sequence>
<evidence type="ECO:0000256" key="2">
    <source>
        <dbReference type="HAMAP-Rule" id="MF_01477"/>
    </source>
</evidence>
<reference evidence="4 5" key="1">
    <citation type="submission" date="2020-02" db="EMBL/GenBank/DDBJ databases">
        <authorList>
            <person name="Sun Q."/>
        </authorList>
    </citation>
    <scope>NUCLEOTIDE SEQUENCE [LARGE SCALE GENOMIC DNA]</scope>
    <source>
        <strain evidence="4 5">YIM 13062</strain>
    </source>
</reference>
<keyword evidence="2" id="KW-0810">Translation regulation</keyword>
<gene>
    <name evidence="2 4" type="primary">rsfS</name>
    <name evidence="4" type="ORF">GTW58_06440</name>
</gene>
<comment type="caution">
    <text evidence="4">The sequence shown here is derived from an EMBL/GenBank/DDBJ whole genome shotgun (WGS) entry which is preliminary data.</text>
</comment>
<dbReference type="InterPro" id="IPR043519">
    <property type="entry name" value="NT_sf"/>
</dbReference>
<dbReference type="GO" id="GO:0090071">
    <property type="term" value="P:negative regulation of ribosome biogenesis"/>
    <property type="evidence" value="ECO:0007669"/>
    <property type="project" value="UniProtKB-UniRule"/>
</dbReference>
<dbReference type="PANTHER" id="PTHR21043:SF0">
    <property type="entry name" value="MITOCHONDRIAL ASSEMBLY OF RIBOSOMAL LARGE SUBUNIT PROTEIN 1"/>
    <property type="match status" value="1"/>
</dbReference>
<dbReference type="GO" id="GO:0042256">
    <property type="term" value="P:cytosolic ribosome assembly"/>
    <property type="evidence" value="ECO:0007669"/>
    <property type="project" value="UniProtKB-UniRule"/>
</dbReference>
<keyword evidence="2" id="KW-0963">Cytoplasm</keyword>
<dbReference type="GO" id="GO:0043023">
    <property type="term" value="F:ribosomal large subunit binding"/>
    <property type="evidence" value="ECO:0007669"/>
    <property type="project" value="TreeGrafter"/>
</dbReference>
<dbReference type="EMBL" id="JAAVUN010000010">
    <property type="protein sequence ID" value="NKE09583.1"/>
    <property type="molecule type" value="Genomic_DNA"/>
</dbReference>
<dbReference type="InterPro" id="IPR004394">
    <property type="entry name" value="Iojap/RsfS/C7orf30"/>
</dbReference>
<keyword evidence="5" id="KW-1185">Reference proteome</keyword>
<comment type="subunit">
    <text evidence="2">Interacts with ribosomal protein uL14 (rplN).</text>
</comment>
<organism evidence="4 5">
    <name type="scientific">Kocuria subflava</name>
    <dbReference type="NCBI Taxonomy" id="1736139"/>
    <lineage>
        <taxon>Bacteria</taxon>
        <taxon>Bacillati</taxon>
        <taxon>Actinomycetota</taxon>
        <taxon>Actinomycetes</taxon>
        <taxon>Micrococcales</taxon>
        <taxon>Micrococcaceae</taxon>
        <taxon>Kocuria</taxon>
    </lineage>
</organism>
<dbReference type="Pfam" id="PF02410">
    <property type="entry name" value="RsfS"/>
    <property type="match status" value="1"/>
</dbReference>
<dbReference type="GO" id="GO:0017148">
    <property type="term" value="P:negative regulation of translation"/>
    <property type="evidence" value="ECO:0007669"/>
    <property type="project" value="UniProtKB-UniRule"/>
</dbReference>
<comment type="similarity">
    <text evidence="1 2">Belongs to the Iojap/RsfS family.</text>
</comment>
<evidence type="ECO:0000313" key="4">
    <source>
        <dbReference type="EMBL" id="NKE09583.1"/>
    </source>
</evidence>